<dbReference type="EMBL" id="CP039355">
    <property type="protein sequence ID" value="QCE14913.1"/>
    <property type="molecule type" value="Genomic_DNA"/>
</dbReference>
<organism evidence="1 2">
    <name type="scientific">Vigna unguiculata</name>
    <name type="common">Cowpea</name>
    <dbReference type="NCBI Taxonomy" id="3917"/>
    <lineage>
        <taxon>Eukaryota</taxon>
        <taxon>Viridiplantae</taxon>
        <taxon>Streptophyta</taxon>
        <taxon>Embryophyta</taxon>
        <taxon>Tracheophyta</taxon>
        <taxon>Spermatophyta</taxon>
        <taxon>Magnoliopsida</taxon>
        <taxon>eudicotyledons</taxon>
        <taxon>Gunneridae</taxon>
        <taxon>Pentapetalae</taxon>
        <taxon>rosids</taxon>
        <taxon>fabids</taxon>
        <taxon>Fabales</taxon>
        <taxon>Fabaceae</taxon>
        <taxon>Papilionoideae</taxon>
        <taxon>50 kb inversion clade</taxon>
        <taxon>NPAAA clade</taxon>
        <taxon>indigoferoid/millettioid clade</taxon>
        <taxon>Phaseoleae</taxon>
        <taxon>Vigna</taxon>
    </lineage>
</organism>
<keyword evidence="2" id="KW-1185">Reference proteome</keyword>
<sequence length="57" mass="6448">MIPNWKTLSEGTPQSFQEEWAAAKKDINTEVNTGAIVFDSHQSYGTPSSWIQQFFVV</sequence>
<evidence type="ECO:0000313" key="1">
    <source>
        <dbReference type="EMBL" id="QCE14913.1"/>
    </source>
</evidence>
<dbReference type="AlphaFoldDB" id="A0A4D6NM72"/>
<reference evidence="1 2" key="1">
    <citation type="submission" date="2019-04" db="EMBL/GenBank/DDBJ databases">
        <title>An improved genome assembly and genetic linkage map for asparagus bean, Vigna unguiculata ssp. sesquipedialis.</title>
        <authorList>
            <person name="Xia Q."/>
            <person name="Zhang R."/>
            <person name="Dong Y."/>
        </authorList>
    </citation>
    <scope>NUCLEOTIDE SEQUENCE [LARGE SCALE GENOMIC DNA]</scope>
    <source>
        <tissue evidence="1">Leaf</tissue>
    </source>
</reference>
<gene>
    <name evidence="1" type="ORF">DEO72_LG11g1919</name>
</gene>
<accession>A0A4D6NM72</accession>
<evidence type="ECO:0000313" key="2">
    <source>
        <dbReference type="Proteomes" id="UP000501690"/>
    </source>
</evidence>
<proteinExistence type="predicted"/>
<protein>
    <submittedName>
        <fullName evidence="1">Uncharacterized protein</fullName>
    </submittedName>
</protein>
<name>A0A4D6NM72_VIGUN</name>
<dbReference type="Proteomes" id="UP000501690">
    <property type="component" value="Linkage Group LG11"/>
</dbReference>